<dbReference type="Gene3D" id="3.40.50.2300">
    <property type="match status" value="1"/>
</dbReference>
<reference evidence="2" key="1">
    <citation type="submission" date="2015-09" db="EMBL/GenBank/DDBJ databases">
        <authorList>
            <person name="Shao Z."/>
            <person name="Wang L."/>
        </authorList>
    </citation>
    <scope>NUCLEOTIDE SEQUENCE [LARGE SCALE GENOMIC DNA]</scope>
    <source>
        <strain evidence="2">F13-1</strain>
    </source>
</reference>
<evidence type="ECO:0000313" key="1">
    <source>
        <dbReference type="EMBL" id="ATG75377.1"/>
    </source>
</evidence>
<dbReference type="KEGG" id="zdf:AN401_17235"/>
<dbReference type="PANTHER" id="PTHR43428">
    <property type="entry name" value="ARSENATE REDUCTASE"/>
    <property type="match status" value="1"/>
</dbReference>
<dbReference type="InterPro" id="IPR036196">
    <property type="entry name" value="Ptyr_pPase_sf"/>
</dbReference>
<sequence>MTRVLFVCHSNAVCSPIAEALLRHLAADRYEVTSAGLQPSDIEPNALAALHRLGVNTEGLHSKGLDRVADQYFDIVISLCEQVEQAAQAVPAARFMAWHFEDTSCCSQPEATKVAHEIYERIKLLVLVQDRQEKPLW</sequence>
<dbReference type="Pfam" id="PF01451">
    <property type="entry name" value="LMWPc"/>
    <property type="match status" value="1"/>
</dbReference>
<dbReference type="InterPro" id="IPR023485">
    <property type="entry name" value="Ptyr_pPase"/>
</dbReference>
<accession>A0A231MVU1</accession>
<evidence type="ECO:0000313" key="2">
    <source>
        <dbReference type="Proteomes" id="UP000217763"/>
    </source>
</evidence>
<dbReference type="PANTHER" id="PTHR43428:SF1">
    <property type="entry name" value="ARSENATE REDUCTASE"/>
    <property type="match status" value="1"/>
</dbReference>
<dbReference type="SMART" id="SM00226">
    <property type="entry name" value="LMWPc"/>
    <property type="match status" value="1"/>
</dbReference>
<protein>
    <submittedName>
        <fullName evidence="1">ArsR family transcriptional regulator</fullName>
    </submittedName>
</protein>
<dbReference type="OrthoDB" id="9793058at2"/>
<dbReference type="Proteomes" id="UP000217763">
    <property type="component" value="Chromosome"/>
</dbReference>
<dbReference type="EMBL" id="CP012621">
    <property type="protein sequence ID" value="ATG75377.1"/>
    <property type="molecule type" value="Genomic_DNA"/>
</dbReference>
<name>A0A231MVU1_9GAMM</name>
<keyword evidence="2" id="KW-1185">Reference proteome</keyword>
<dbReference type="AlphaFoldDB" id="A0A231MVU1"/>
<proteinExistence type="predicted"/>
<dbReference type="SUPFAM" id="SSF52788">
    <property type="entry name" value="Phosphotyrosine protein phosphatases I"/>
    <property type="match status" value="1"/>
</dbReference>
<organism evidence="1 2">
    <name type="scientific">Zobellella denitrificans</name>
    <dbReference type="NCBI Taxonomy" id="347534"/>
    <lineage>
        <taxon>Bacteria</taxon>
        <taxon>Pseudomonadati</taxon>
        <taxon>Pseudomonadota</taxon>
        <taxon>Gammaproteobacteria</taxon>
        <taxon>Aeromonadales</taxon>
        <taxon>Aeromonadaceae</taxon>
        <taxon>Zobellella</taxon>
    </lineage>
</organism>
<gene>
    <name evidence="1" type="ORF">AN401_17235</name>
</gene>
<dbReference type="RefSeq" id="WP_094040679.1">
    <property type="nucleotide sequence ID" value="NZ_CP012621.1"/>
</dbReference>